<dbReference type="PANTHER" id="PTHR22923">
    <property type="entry name" value="CEREBELLIN-RELATED"/>
    <property type="match status" value="1"/>
</dbReference>
<dbReference type="PROSITE" id="PS50871">
    <property type="entry name" value="C1Q"/>
    <property type="match status" value="1"/>
</dbReference>
<organism evidence="7 8">
    <name type="scientific">Dreissena polymorpha</name>
    <name type="common">Zebra mussel</name>
    <name type="synonym">Mytilus polymorpha</name>
    <dbReference type="NCBI Taxonomy" id="45954"/>
    <lineage>
        <taxon>Eukaryota</taxon>
        <taxon>Metazoa</taxon>
        <taxon>Spiralia</taxon>
        <taxon>Lophotrochozoa</taxon>
        <taxon>Mollusca</taxon>
        <taxon>Bivalvia</taxon>
        <taxon>Autobranchia</taxon>
        <taxon>Heteroconchia</taxon>
        <taxon>Euheterodonta</taxon>
        <taxon>Imparidentia</taxon>
        <taxon>Neoheterodontei</taxon>
        <taxon>Myida</taxon>
        <taxon>Dreissenoidea</taxon>
        <taxon>Dreissenidae</taxon>
        <taxon>Dreissena</taxon>
    </lineage>
</organism>
<keyword evidence="3 5" id="KW-0732">Signal</keyword>
<comment type="caution">
    <text evidence="7">The sequence shown here is derived from an EMBL/GenBank/DDBJ whole genome shotgun (WGS) entry which is preliminary data.</text>
</comment>
<keyword evidence="8" id="KW-1185">Reference proteome</keyword>
<dbReference type="InterPro" id="IPR008983">
    <property type="entry name" value="Tumour_necrosis_fac-like_dom"/>
</dbReference>
<protein>
    <recommendedName>
        <fullName evidence="6">C1q domain-containing protein</fullName>
    </recommendedName>
</protein>
<dbReference type="SMART" id="SM00110">
    <property type="entry name" value="C1Q"/>
    <property type="match status" value="1"/>
</dbReference>
<evidence type="ECO:0000313" key="8">
    <source>
        <dbReference type="Proteomes" id="UP000828390"/>
    </source>
</evidence>
<keyword evidence="4" id="KW-0175">Coiled coil</keyword>
<reference evidence="7" key="1">
    <citation type="journal article" date="2019" name="bioRxiv">
        <title>The Genome of the Zebra Mussel, Dreissena polymorpha: A Resource for Invasive Species Research.</title>
        <authorList>
            <person name="McCartney M.A."/>
            <person name="Auch B."/>
            <person name="Kono T."/>
            <person name="Mallez S."/>
            <person name="Zhang Y."/>
            <person name="Obille A."/>
            <person name="Becker A."/>
            <person name="Abrahante J.E."/>
            <person name="Garbe J."/>
            <person name="Badalamenti J.P."/>
            <person name="Herman A."/>
            <person name="Mangelson H."/>
            <person name="Liachko I."/>
            <person name="Sullivan S."/>
            <person name="Sone E.D."/>
            <person name="Koren S."/>
            <person name="Silverstein K.A.T."/>
            <person name="Beckman K.B."/>
            <person name="Gohl D.M."/>
        </authorList>
    </citation>
    <scope>NUCLEOTIDE SEQUENCE</scope>
    <source>
        <strain evidence="7">Duluth1</strain>
        <tissue evidence="7">Whole animal</tissue>
    </source>
</reference>
<dbReference type="AlphaFoldDB" id="A0A9D4DFW1"/>
<name>A0A9D4DFW1_DREPO</name>
<feature type="coiled-coil region" evidence="4">
    <location>
        <begin position="49"/>
        <end position="76"/>
    </location>
</feature>
<evidence type="ECO:0000256" key="1">
    <source>
        <dbReference type="ARBA" id="ARBA00004613"/>
    </source>
</evidence>
<dbReference type="Gene3D" id="2.60.120.40">
    <property type="match status" value="1"/>
</dbReference>
<dbReference type="Proteomes" id="UP000828390">
    <property type="component" value="Unassembled WGS sequence"/>
</dbReference>
<dbReference type="GO" id="GO:0005576">
    <property type="term" value="C:extracellular region"/>
    <property type="evidence" value="ECO:0007669"/>
    <property type="project" value="UniProtKB-SubCell"/>
</dbReference>
<reference evidence="7" key="2">
    <citation type="submission" date="2020-11" db="EMBL/GenBank/DDBJ databases">
        <authorList>
            <person name="McCartney M.A."/>
            <person name="Auch B."/>
            <person name="Kono T."/>
            <person name="Mallez S."/>
            <person name="Becker A."/>
            <person name="Gohl D.M."/>
            <person name="Silverstein K.A.T."/>
            <person name="Koren S."/>
            <person name="Bechman K.B."/>
            <person name="Herman A."/>
            <person name="Abrahante J.E."/>
            <person name="Garbe J."/>
        </authorList>
    </citation>
    <scope>NUCLEOTIDE SEQUENCE</scope>
    <source>
        <strain evidence="7">Duluth1</strain>
        <tissue evidence="7">Whole animal</tissue>
    </source>
</reference>
<feature type="signal peptide" evidence="5">
    <location>
        <begin position="1"/>
        <end position="17"/>
    </location>
</feature>
<comment type="subcellular location">
    <subcellularLocation>
        <location evidence="1">Secreted</location>
    </subcellularLocation>
</comment>
<proteinExistence type="predicted"/>
<feature type="chain" id="PRO_5038899176" description="C1q domain-containing protein" evidence="5">
    <location>
        <begin position="18"/>
        <end position="221"/>
    </location>
</feature>
<evidence type="ECO:0000256" key="2">
    <source>
        <dbReference type="ARBA" id="ARBA00022525"/>
    </source>
</evidence>
<accession>A0A9D4DFW1</accession>
<dbReference type="EMBL" id="JAIWYP010000010">
    <property type="protein sequence ID" value="KAH3747725.1"/>
    <property type="molecule type" value="Genomic_DNA"/>
</dbReference>
<dbReference type="InterPro" id="IPR050822">
    <property type="entry name" value="Cerebellin_Synaptic_Org"/>
</dbReference>
<dbReference type="InterPro" id="IPR001073">
    <property type="entry name" value="C1q_dom"/>
</dbReference>
<dbReference type="PRINTS" id="PR00007">
    <property type="entry name" value="COMPLEMNTC1Q"/>
</dbReference>
<evidence type="ECO:0000313" key="7">
    <source>
        <dbReference type="EMBL" id="KAH3747725.1"/>
    </source>
</evidence>
<feature type="domain" description="C1q" evidence="6">
    <location>
        <begin position="78"/>
        <end position="221"/>
    </location>
</feature>
<keyword evidence="2" id="KW-0964">Secreted</keyword>
<dbReference type="SUPFAM" id="SSF49842">
    <property type="entry name" value="TNF-like"/>
    <property type="match status" value="1"/>
</dbReference>
<evidence type="ECO:0000256" key="4">
    <source>
        <dbReference type="SAM" id="Coils"/>
    </source>
</evidence>
<evidence type="ECO:0000259" key="6">
    <source>
        <dbReference type="PROSITE" id="PS50871"/>
    </source>
</evidence>
<sequence length="221" mass="24225">MFQFLVFAFVAVTFSNGFLEQISSECTCVLELQQLAGQLTTLQNAVGSLSTKQALIDALMKNISAMEQQLSHLNQVLHNPQAVAFTAQLSHDMTNIGANQPVVFDHVVTNPGNSYDKTTGHFTAPQNGLYIFYLTITSYANYGSSFYLIKNSHSLLAITSTPTLVHGNQTNPETNTHVITEQLHAGDQVWVQNGRFNPHEGLGGNDQTSFSGHMITPYFSP</sequence>
<evidence type="ECO:0000256" key="3">
    <source>
        <dbReference type="ARBA" id="ARBA00022729"/>
    </source>
</evidence>
<dbReference type="PANTHER" id="PTHR22923:SF116">
    <property type="entry name" value="C1Q DOMAIN-CONTAINING PROTEIN"/>
    <property type="match status" value="1"/>
</dbReference>
<gene>
    <name evidence="7" type="ORF">DPMN_182154</name>
</gene>
<dbReference type="Pfam" id="PF00386">
    <property type="entry name" value="C1q"/>
    <property type="match status" value="1"/>
</dbReference>
<evidence type="ECO:0000256" key="5">
    <source>
        <dbReference type="SAM" id="SignalP"/>
    </source>
</evidence>